<protein>
    <submittedName>
        <fullName evidence="1">AlNc14C391G11293 protein</fullName>
    </submittedName>
</protein>
<organism evidence="1">
    <name type="scientific">Albugo laibachii Nc14</name>
    <dbReference type="NCBI Taxonomy" id="890382"/>
    <lineage>
        <taxon>Eukaryota</taxon>
        <taxon>Sar</taxon>
        <taxon>Stramenopiles</taxon>
        <taxon>Oomycota</taxon>
        <taxon>Peronosporomycetes</taxon>
        <taxon>Albuginales</taxon>
        <taxon>Albuginaceae</taxon>
        <taxon>Albugo</taxon>
    </lineage>
</organism>
<sequence length="87" mass="9995">MECSRRYALVIRRCLGYFGGNERCYLIASGENLILIVSSIWKLKYVGLHLVLYNTLMDGSIDKIGSSRNLMIHYIVYLSTKELISMN</sequence>
<dbReference type="AlphaFoldDB" id="F0WYN0"/>
<proteinExistence type="predicted"/>
<reference evidence="1" key="2">
    <citation type="submission" date="2011-02" db="EMBL/GenBank/DDBJ databases">
        <authorList>
            <person name="MacLean D."/>
        </authorList>
    </citation>
    <scope>NUCLEOTIDE SEQUENCE</scope>
</reference>
<accession>F0WYN0</accession>
<gene>
    <name evidence="1" type="primary">AlNc14C391G11293</name>
    <name evidence="1" type="ORF">ALNC14_127330</name>
</gene>
<name>F0WYN0_9STRA</name>
<reference evidence="1" key="1">
    <citation type="journal article" date="2011" name="PLoS Biol.">
        <title>Gene gain and loss during evolution of obligate parasitism in the white rust pathogen of Arabidopsis thaliana.</title>
        <authorList>
            <person name="Kemen E."/>
            <person name="Gardiner A."/>
            <person name="Schultz-Larsen T."/>
            <person name="Kemen A.C."/>
            <person name="Balmuth A.L."/>
            <person name="Robert-Seilaniantz A."/>
            <person name="Bailey K."/>
            <person name="Holub E."/>
            <person name="Studholme D.J."/>
            <person name="Maclean D."/>
            <person name="Jones J.D."/>
        </authorList>
    </citation>
    <scope>NUCLEOTIDE SEQUENCE</scope>
</reference>
<evidence type="ECO:0000313" key="1">
    <source>
        <dbReference type="EMBL" id="CCA26589.1"/>
    </source>
</evidence>
<dbReference type="HOGENOM" id="CLU_2488075_0_0_1"/>
<dbReference type="EMBL" id="FR824434">
    <property type="protein sequence ID" value="CCA26589.1"/>
    <property type="molecule type" value="Genomic_DNA"/>
</dbReference>